<accession>A0AAP0HFP7</accession>
<evidence type="ECO:0000313" key="2">
    <source>
        <dbReference type="EMBL" id="KAK9081195.1"/>
    </source>
</evidence>
<proteinExistence type="predicted"/>
<evidence type="ECO:0000256" key="1">
    <source>
        <dbReference type="SAM" id="MobiDB-lite"/>
    </source>
</evidence>
<evidence type="ECO:0000313" key="3">
    <source>
        <dbReference type="Proteomes" id="UP001420932"/>
    </source>
</evidence>
<reference evidence="2 3" key="1">
    <citation type="submission" date="2024-01" db="EMBL/GenBank/DDBJ databases">
        <title>Genome assemblies of Stephania.</title>
        <authorList>
            <person name="Yang L."/>
        </authorList>
    </citation>
    <scope>NUCLEOTIDE SEQUENCE [LARGE SCALE GENOMIC DNA]</scope>
    <source>
        <strain evidence="2">YNDBR</strain>
        <tissue evidence="2">Leaf</tissue>
    </source>
</reference>
<dbReference type="EMBL" id="JBBNAF010000056">
    <property type="protein sequence ID" value="KAK9081195.1"/>
    <property type="molecule type" value="Genomic_DNA"/>
</dbReference>
<keyword evidence="3" id="KW-1185">Reference proteome</keyword>
<protein>
    <submittedName>
        <fullName evidence="2">Uncharacterized protein</fullName>
    </submittedName>
</protein>
<feature type="region of interest" description="Disordered" evidence="1">
    <location>
        <begin position="110"/>
        <end position="137"/>
    </location>
</feature>
<gene>
    <name evidence="2" type="ORF">Syun_030558</name>
</gene>
<sequence length="183" mass="20213">MGARAGPCGARAWSARMGASHGRRARGERASARAFSLARAPWTPWHYARHALAHLGKSLGTSAARAGLKWILWHELGTRQRLTNLDLGERCALSLGWHGRTSGDPRACLGRNAKARPMDGPWRRPPFGRWDSAEPPASTATARLARTRHVRRVPVRRERGHDLVAWLDPSSGSQRLDNYLGHG</sequence>
<dbReference type="Proteomes" id="UP001420932">
    <property type="component" value="Unassembled WGS sequence"/>
</dbReference>
<organism evidence="2 3">
    <name type="scientific">Stephania yunnanensis</name>
    <dbReference type="NCBI Taxonomy" id="152371"/>
    <lineage>
        <taxon>Eukaryota</taxon>
        <taxon>Viridiplantae</taxon>
        <taxon>Streptophyta</taxon>
        <taxon>Embryophyta</taxon>
        <taxon>Tracheophyta</taxon>
        <taxon>Spermatophyta</taxon>
        <taxon>Magnoliopsida</taxon>
        <taxon>Ranunculales</taxon>
        <taxon>Menispermaceae</taxon>
        <taxon>Menispermoideae</taxon>
        <taxon>Cissampelideae</taxon>
        <taxon>Stephania</taxon>
    </lineage>
</organism>
<dbReference type="AlphaFoldDB" id="A0AAP0HFP7"/>
<name>A0AAP0HFP7_9MAGN</name>
<comment type="caution">
    <text evidence="2">The sequence shown here is derived from an EMBL/GenBank/DDBJ whole genome shotgun (WGS) entry which is preliminary data.</text>
</comment>